<dbReference type="PANTHER" id="PTHR47506">
    <property type="entry name" value="TRANSCRIPTIONAL REGULATORY PROTEIN"/>
    <property type="match status" value="1"/>
</dbReference>
<evidence type="ECO:0000313" key="7">
    <source>
        <dbReference type="Proteomes" id="UP000585905"/>
    </source>
</evidence>
<keyword evidence="2 4" id="KW-0238">DNA-binding</keyword>
<dbReference type="Gene3D" id="1.10.357.10">
    <property type="entry name" value="Tetracycline Repressor, domain 2"/>
    <property type="match status" value="1"/>
</dbReference>
<evidence type="ECO:0000313" key="6">
    <source>
        <dbReference type="EMBL" id="MBA8846471.1"/>
    </source>
</evidence>
<protein>
    <submittedName>
        <fullName evidence="6">AcrR family transcriptional regulator</fullName>
    </submittedName>
</protein>
<accession>A0A839E285</accession>
<evidence type="ECO:0000259" key="5">
    <source>
        <dbReference type="PROSITE" id="PS50977"/>
    </source>
</evidence>
<keyword evidence="3" id="KW-0804">Transcription</keyword>
<dbReference type="PANTHER" id="PTHR47506:SF1">
    <property type="entry name" value="HTH-TYPE TRANSCRIPTIONAL REGULATOR YJDC"/>
    <property type="match status" value="1"/>
</dbReference>
<name>A0A839E285_9MICO</name>
<dbReference type="InterPro" id="IPR009057">
    <property type="entry name" value="Homeodomain-like_sf"/>
</dbReference>
<feature type="domain" description="HTH tetR-type" evidence="5">
    <location>
        <begin position="1"/>
        <end position="61"/>
    </location>
</feature>
<sequence length="186" mass="20213">MSRSEDLRLIALTEFASAGYAATSLQRIADLAGSSKASVLYHYDSKEQLLEAALAPALDDLSALIDETAARGLDREHRAAFVERFVDYLLAHRQVVHLVINQGATLEDVPVMQRALVQMRRVSDLFDVAASSPVEKLRYGIALGGAAYCLAAARQLEVVEEEPEVLRAGLLAVISELLLPVTDPAR</sequence>
<dbReference type="RefSeq" id="WP_182489084.1">
    <property type="nucleotide sequence ID" value="NZ_BAAAOV010000003.1"/>
</dbReference>
<evidence type="ECO:0000256" key="2">
    <source>
        <dbReference type="ARBA" id="ARBA00023125"/>
    </source>
</evidence>
<dbReference type="GO" id="GO:0003677">
    <property type="term" value="F:DNA binding"/>
    <property type="evidence" value="ECO:0007669"/>
    <property type="project" value="UniProtKB-UniRule"/>
</dbReference>
<dbReference type="EMBL" id="JACGWX010000001">
    <property type="protein sequence ID" value="MBA8846471.1"/>
    <property type="molecule type" value="Genomic_DNA"/>
</dbReference>
<comment type="caution">
    <text evidence="6">The sequence shown here is derived from an EMBL/GenBank/DDBJ whole genome shotgun (WGS) entry which is preliminary data.</text>
</comment>
<reference evidence="6 7" key="1">
    <citation type="submission" date="2020-07" db="EMBL/GenBank/DDBJ databases">
        <title>Sequencing the genomes of 1000 actinobacteria strains.</title>
        <authorList>
            <person name="Klenk H.-P."/>
        </authorList>
    </citation>
    <scope>NUCLEOTIDE SEQUENCE [LARGE SCALE GENOMIC DNA]</scope>
    <source>
        <strain evidence="6 7">DSM 19663</strain>
    </source>
</reference>
<keyword evidence="7" id="KW-1185">Reference proteome</keyword>
<organism evidence="6 7">
    <name type="scientific">Microcella alkalica</name>
    <dbReference type="NCBI Taxonomy" id="355930"/>
    <lineage>
        <taxon>Bacteria</taxon>
        <taxon>Bacillati</taxon>
        <taxon>Actinomycetota</taxon>
        <taxon>Actinomycetes</taxon>
        <taxon>Micrococcales</taxon>
        <taxon>Microbacteriaceae</taxon>
        <taxon>Microcella</taxon>
    </lineage>
</organism>
<feature type="DNA-binding region" description="H-T-H motif" evidence="4">
    <location>
        <begin position="24"/>
        <end position="43"/>
    </location>
</feature>
<dbReference type="AlphaFoldDB" id="A0A839E285"/>
<keyword evidence="1" id="KW-0805">Transcription regulation</keyword>
<evidence type="ECO:0000256" key="1">
    <source>
        <dbReference type="ARBA" id="ARBA00023015"/>
    </source>
</evidence>
<dbReference type="Pfam" id="PF00440">
    <property type="entry name" value="TetR_N"/>
    <property type="match status" value="1"/>
</dbReference>
<dbReference type="InterPro" id="IPR001647">
    <property type="entry name" value="HTH_TetR"/>
</dbReference>
<gene>
    <name evidence="6" type="ORF">FHX53_000035</name>
</gene>
<proteinExistence type="predicted"/>
<evidence type="ECO:0000256" key="4">
    <source>
        <dbReference type="PROSITE-ProRule" id="PRU00335"/>
    </source>
</evidence>
<evidence type="ECO:0000256" key="3">
    <source>
        <dbReference type="ARBA" id="ARBA00023163"/>
    </source>
</evidence>
<dbReference type="Proteomes" id="UP000585905">
    <property type="component" value="Unassembled WGS sequence"/>
</dbReference>
<dbReference type="SUPFAM" id="SSF46689">
    <property type="entry name" value="Homeodomain-like"/>
    <property type="match status" value="1"/>
</dbReference>
<dbReference type="PROSITE" id="PS50977">
    <property type="entry name" value="HTH_TETR_2"/>
    <property type="match status" value="1"/>
</dbReference>